<evidence type="ECO:0000313" key="2">
    <source>
        <dbReference type="Proteomes" id="UP000620224"/>
    </source>
</evidence>
<name>A0A918IXT9_9ACTN</name>
<dbReference type="EMBL" id="BMUE01000002">
    <property type="protein sequence ID" value="GGW35981.1"/>
    <property type="molecule type" value="Genomic_DNA"/>
</dbReference>
<dbReference type="Proteomes" id="UP000620224">
    <property type="component" value="Unassembled WGS sequence"/>
</dbReference>
<organism evidence="1 2">
    <name type="scientific">Streptomyces lucensis JCM 4490</name>
    <dbReference type="NCBI Taxonomy" id="1306176"/>
    <lineage>
        <taxon>Bacteria</taxon>
        <taxon>Bacillati</taxon>
        <taxon>Actinomycetota</taxon>
        <taxon>Actinomycetes</taxon>
        <taxon>Kitasatosporales</taxon>
        <taxon>Streptomycetaceae</taxon>
        <taxon>Streptomyces</taxon>
    </lineage>
</organism>
<comment type="caution">
    <text evidence="1">The sequence shown here is derived from an EMBL/GenBank/DDBJ whole genome shotgun (WGS) entry which is preliminary data.</text>
</comment>
<reference evidence="1" key="1">
    <citation type="journal article" date="2014" name="Int. J. Syst. Evol. Microbiol.">
        <title>Complete genome sequence of Corynebacterium casei LMG S-19264T (=DSM 44701T), isolated from a smear-ripened cheese.</title>
        <authorList>
            <consortium name="US DOE Joint Genome Institute (JGI-PGF)"/>
            <person name="Walter F."/>
            <person name="Albersmeier A."/>
            <person name="Kalinowski J."/>
            <person name="Ruckert C."/>
        </authorList>
    </citation>
    <scope>NUCLEOTIDE SEQUENCE</scope>
    <source>
        <strain evidence="1">JCM 4490</strain>
    </source>
</reference>
<dbReference type="AlphaFoldDB" id="A0A918IXT9"/>
<reference evidence="1" key="2">
    <citation type="submission" date="2020-09" db="EMBL/GenBank/DDBJ databases">
        <authorList>
            <person name="Sun Q."/>
            <person name="Ohkuma M."/>
        </authorList>
    </citation>
    <scope>NUCLEOTIDE SEQUENCE</scope>
    <source>
        <strain evidence="1">JCM 4490</strain>
    </source>
</reference>
<gene>
    <name evidence="1" type="ORF">GCM10010503_09760</name>
</gene>
<accession>A0A918IXT9</accession>
<keyword evidence="2" id="KW-1185">Reference proteome</keyword>
<sequence>MSQWDAPAGGGRAALSALIRQQHTVAMSDHDSWIDQLLYLPRNYKRGSKSVLQLLDETGLPHPLPTDLAQLVAHRLRRSPELVDDWQLYSYDKRAGGPQPYLKEREVGIYDDDFRDVVHYDDAVDACADFVVRETEQLLQVARARKRR</sequence>
<proteinExistence type="predicted"/>
<protein>
    <submittedName>
        <fullName evidence="1">Uncharacterized protein</fullName>
    </submittedName>
</protein>
<evidence type="ECO:0000313" key="1">
    <source>
        <dbReference type="EMBL" id="GGW35981.1"/>
    </source>
</evidence>